<reference evidence="1" key="3">
    <citation type="submission" date="2010-09" db="EMBL/GenBank/DDBJ databases">
        <title>Annotation of Gaeumannomyces graminis var. tritici R3-111a-1.</title>
        <authorList>
            <consortium name="The Broad Institute Genome Sequencing Platform"/>
            <person name="Ma L.-J."/>
            <person name="Dead R."/>
            <person name="Young S.K."/>
            <person name="Zeng Q."/>
            <person name="Gargeya S."/>
            <person name="Fitzgerald M."/>
            <person name="Haas B."/>
            <person name="Abouelleil A."/>
            <person name="Alvarado L."/>
            <person name="Arachchi H.M."/>
            <person name="Berlin A."/>
            <person name="Brown A."/>
            <person name="Chapman S.B."/>
            <person name="Chen Z."/>
            <person name="Dunbar C."/>
            <person name="Freedman E."/>
            <person name="Gearin G."/>
            <person name="Gellesch M."/>
            <person name="Goldberg J."/>
            <person name="Griggs A."/>
            <person name="Gujja S."/>
            <person name="Heiman D."/>
            <person name="Howarth C."/>
            <person name="Larson L."/>
            <person name="Lui A."/>
            <person name="MacDonald P.J.P."/>
            <person name="Mehta T."/>
            <person name="Montmayeur A."/>
            <person name="Murphy C."/>
            <person name="Neiman D."/>
            <person name="Pearson M."/>
            <person name="Priest M."/>
            <person name="Roberts A."/>
            <person name="Saif S."/>
            <person name="Shea T."/>
            <person name="Shenoy N."/>
            <person name="Sisk P."/>
            <person name="Stolte C."/>
            <person name="Sykes S."/>
            <person name="Yandava C."/>
            <person name="Wortman J."/>
            <person name="Nusbaum C."/>
            <person name="Birren B."/>
        </authorList>
    </citation>
    <scope>NUCLEOTIDE SEQUENCE</scope>
    <source>
        <strain evidence="1">R3-111a-1</strain>
    </source>
</reference>
<dbReference type="VEuPathDB" id="FungiDB:GGTG_11926"/>
<keyword evidence="3" id="KW-1185">Reference proteome</keyword>
<reference evidence="2" key="4">
    <citation type="journal article" date="2015" name="G3 (Bethesda)">
        <title>Genome sequences of three phytopathogenic species of the Magnaporthaceae family of fungi.</title>
        <authorList>
            <person name="Okagaki L.H."/>
            <person name="Nunes C.C."/>
            <person name="Sailsbery J."/>
            <person name="Clay B."/>
            <person name="Brown D."/>
            <person name="John T."/>
            <person name="Oh Y."/>
            <person name="Young N."/>
            <person name="Fitzgerald M."/>
            <person name="Haas B.J."/>
            <person name="Zeng Q."/>
            <person name="Young S."/>
            <person name="Adiconis X."/>
            <person name="Fan L."/>
            <person name="Levin J.Z."/>
            <person name="Mitchell T.K."/>
            <person name="Okubara P.A."/>
            <person name="Farman M.L."/>
            <person name="Kohn L.M."/>
            <person name="Birren B."/>
            <person name="Ma L.-J."/>
            <person name="Dean R.A."/>
        </authorList>
    </citation>
    <scope>NUCLEOTIDE SEQUENCE</scope>
    <source>
        <strain evidence="2">R3-111a-1</strain>
    </source>
</reference>
<evidence type="ECO:0000313" key="1">
    <source>
        <dbReference type="EMBL" id="EJT70903.1"/>
    </source>
</evidence>
<reference evidence="2" key="5">
    <citation type="submission" date="2018-04" db="UniProtKB">
        <authorList>
            <consortium name="EnsemblFungi"/>
        </authorList>
    </citation>
    <scope>IDENTIFICATION</scope>
    <source>
        <strain evidence="2">R3-111a-1</strain>
    </source>
</reference>
<dbReference type="EMBL" id="GL385401">
    <property type="protein sequence ID" value="EJT70903.1"/>
    <property type="molecule type" value="Genomic_DNA"/>
</dbReference>
<reference evidence="3" key="1">
    <citation type="submission" date="2010-07" db="EMBL/GenBank/DDBJ databases">
        <title>The genome sequence of Gaeumannomyces graminis var. tritici strain R3-111a-1.</title>
        <authorList>
            <consortium name="The Broad Institute Genome Sequencing Platform"/>
            <person name="Ma L.-J."/>
            <person name="Dead R."/>
            <person name="Young S."/>
            <person name="Zeng Q."/>
            <person name="Koehrsen M."/>
            <person name="Alvarado L."/>
            <person name="Berlin A."/>
            <person name="Chapman S.B."/>
            <person name="Chen Z."/>
            <person name="Freedman E."/>
            <person name="Gellesch M."/>
            <person name="Goldberg J."/>
            <person name="Griggs A."/>
            <person name="Gujja S."/>
            <person name="Heilman E.R."/>
            <person name="Heiman D."/>
            <person name="Hepburn T."/>
            <person name="Howarth C."/>
            <person name="Jen D."/>
            <person name="Larson L."/>
            <person name="Mehta T."/>
            <person name="Neiman D."/>
            <person name="Pearson M."/>
            <person name="Roberts A."/>
            <person name="Saif S."/>
            <person name="Shea T."/>
            <person name="Shenoy N."/>
            <person name="Sisk P."/>
            <person name="Stolte C."/>
            <person name="Sykes S."/>
            <person name="Walk T."/>
            <person name="White J."/>
            <person name="Yandava C."/>
            <person name="Haas B."/>
            <person name="Nusbaum C."/>
            <person name="Birren B."/>
        </authorList>
    </citation>
    <scope>NUCLEOTIDE SEQUENCE [LARGE SCALE GENOMIC DNA]</scope>
    <source>
        <strain evidence="3">R3-111a-1</strain>
    </source>
</reference>
<sequence length="53" mass="5143">MHVSSSDAVVSCVLLPSPGICADRAAATKGGKGCVPTSVSAAKGEGLSRGRSL</sequence>
<accession>J3PEJ5</accession>
<evidence type="ECO:0000313" key="3">
    <source>
        <dbReference type="Proteomes" id="UP000006039"/>
    </source>
</evidence>
<protein>
    <submittedName>
        <fullName evidence="1 2">Uncharacterized protein</fullName>
    </submittedName>
</protein>
<gene>
    <name evidence="2" type="primary">20352384</name>
    <name evidence="1" type="ORF">GGTG_11926</name>
</gene>
<proteinExistence type="predicted"/>
<dbReference type="RefSeq" id="XP_009228081.1">
    <property type="nucleotide sequence ID" value="XM_009229817.1"/>
</dbReference>
<dbReference type="HOGENOM" id="CLU_3068805_0_0_1"/>
<evidence type="ECO:0000313" key="2">
    <source>
        <dbReference type="EnsemblFungi" id="EJT70903"/>
    </source>
</evidence>
<dbReference type="EnsemblFungi" id="EJT70903">
    <property type="protein sequence ID" value="EJT70903"/>
    <property type="gene ID" value="GGTG_11926"/>
</dbReference>
<reference evidence="1" key="2">
    <citation type="submission" date="2010-07" db="EMBL/GenBank/DDBJ databases">
        <authorList>
            <consortium name="The Broad Institute Genome Sequencing Platform"/>
            <consortium name="Broad Institute Genome Sequencing Center for Infectious Disease"/>
            <person name="Ma L.-J."/>
            <person name="Dead R."/>
            <person name="Young S."/>
            <person name="Zeng Q."/>
            <person name="Koehrsen M."/>
            <person name="Alvarado L."/>
            <person name="Berlin A."/>
            <person name="Chapman S.B."/>
            <person name="Chen Z."/>
            <person name="Freedman E."/>
            <person name="Gellesch M."/>
            <person name="Goldberg J."/>
            <person name="Griggs A."/>
            <person name="Gujja S."/>
            <person name="Heilman E.R."/>
            <person name="Heiman D."/>
            <person name="Hepburn T."/>
            <person name="Howarth C."/>
            <person name="Jen D."/>
            <person name="Larson L."/>
            <person name="Mehta T."/>
            <person name="Neiman D."/>
            <person name="Pearson M."/>
            <person name="Roberts A."/>
            <person name="Saif S."/>
            <person name="Shea T."/>
            <person name="Shenoy N."/>
            <person name="Sisk P."/>
            <person name="Stolte C."/>
            <person name="Sykes S."/>
            <person name="Walk T."/>
            <person name="White J."/>
            <person name="Yandava C."/>
            <person name="Haas B."/>
            <person name="Nusbaum C."/>
            <person name="Birren B."/>
        </authorList>
    </citation>
    <scope>NUCLEOTIDE SEQUENCE</scope>
    <source>
        <strain evidence="1">R3-111a-1</strain>
    </source>
</reference>
<organism evidence="1">
    <name type="scientific">Gaeumannomyces tritici (strain R3-111a-1)</name>
    <name type="common">Wheat and barley take-all root rot fungus</name>
    <name type="synonym">Gaeumannomyces graminis var. tritici</name>
    <dbReference type="NCBI Taxonomy" id="644352"/>
    <lineage>
        <taxon>Eukaryota</taxon>
        <taxon>Fungi</taxon>
        <taxon>Dikarya</taxon>
        <taxon>Ascomycota</taxon>
        <taxon>Pezizomycotina</taxon>
        <taxon>Sordariomycetes</taxon>
        <taxon>Sordariomycetidae</taxon>
        <taxon>Magnaporthales</taxon>
        <taxon>Magnaporthaceae</taxon>
        <taxon>Gaeumannomyces</taxon>
    </lineage>
</organism>
<dbReference type="AlphaFoldDB" id="J3PEJ5"/>
<dbReference type="Proteomes" id="UP000006039">
    <property type="component" value="Unassembled WGS sequence"/>
</dbReference>
<name>J3PEJ5_GAET3</name>
<dbReference type="GeneID" id="20352384"/>